<dbReference type="EMBL" id="DXEZ01000175">
    <property type="protein sequence ID" value="HIX54639.1"/>
    <property type="molecule type" value="Genomic_DNA"/>
</dbReference>
<evidence type="ECO:0008006" key="3">
    <source>
        <dbReference type="Google" id="ProtNLM"/>
    </source>
</evidence>
<name>A0A9D2AZ81_9SPHI</name>
<organism evidence="1 2">
    <name type="scientific">Candidatus Sphingobacterium stercoripullorum</name>
    <dbReference type="NCBI Taxonomy" id="2838759"/>
    <lineage>
        <taxon>Bacteria</taxon>
        <taxon>Pseudomonadati</taxon>
        <taxon>Bacteroidota</taxon>
        <taxon>Sphingobacteriia</taxon>
        <taxon>Sphingobacteriales</taxon>
        <taxon>Sphingobacteriaceae</taxon>
        <taxon>Sphingobacterium</taxon>
    </lineage>
</organism>
<dbReference type="AlphaFoldDB" id="A0A9D2AZ81"/>
<sequence>MEKDNKYSTDDIATTLNVSIRTAQRYVENLVNKGIGKSFFERDVFDLIISRHSNDNQTTEDDTEIITDYFTPDQYEEFRKRLIEYPMLKKHIEGLQSEIEYHKNQYKNLMHLHKEFIQMHQTALNNTTQRNWIEAKEKRLDNGL</sequence>
<gene>
    <name evidence="1" type="ORF">H9853_06405</name>
</gene>
<comment type="caution">
    <text evidence="1">The sequence shown here is derived from an EMBL/GenBank/DDBJ whole genome shotgun (WGS) entry which is preliminary data.</text>
</comment>
<accession>A0A9D2AZ81</accession>
<reference evidence="1" key="2">
    <citation type="submission" date="2021-04" db="EMBL/GenBank/DDBJ databases">
        <authorList>
            <person name="Gilroy R."/>
        </authorList>
    </citation>
    <scope>NUCLEOTIDE SEQUENCE</scope>
    <source>
        <strain evidence="1">1719</strain>
    </source>
</reference>
<evidence type="ECO:0000313" key="2">
    <source>
        <dbReference type="Proteomes" id="UP000824156"/>
    </source>
</evidence>
<dbReference type="Proteomes" id="UP000824156">
    <property type="component" value="Unassembled WGS sequence"/>
</dbReference>
<proteinExistence type="predicted"/>
<reference evidence="1" key="1">
    <citation type="journal article" date="2021" name="PeerJ">
        <title>Extensive microbial diversity within the chicken gut microbiome revealed by metagenomics and culture.</title>
        <authorList>
            <person name="Gilroy R."/>
            <person name="Ravi A."/>
            <person name="Getino M."/>
            <person name="Pursley I."/>
            <person name="Horton D.L."/>
            <person name="Alikhan N.F."/>
            <person name="Baker D."/>
            <person name="Gharbi K."/>
            <person name="Hall N."/>
            <person name="Watson M."/>
            <person name="Adriaenssens E.M."/>
            <person name="Foster-Nyarko E."/>
            <person name="Jarju S."/>
            <person name="Secka A."/>
            <person name="Antonio M."/>
            <person name="Oren A."/>
            <person name="Chaudhuri R.R."/>
            <person name="La Ragione R."/>
            <person name="Hildebrand F."/>
            <person name="Pallen M.J."/>
        </authorList>
    </citation>
    <scope>NUCLEOTIDE SEQUENCE</scope>
    <source>
        <strain evidence="1">1719</strain>
    </source>
</reference>
<evidence type="ECO:0000313" key="1">
    <source>
        <dbReference type="EMBL" id="HIX54639.1"/>
    </source>
</evidence>
<protein>
    <recommendedName>
        <fullName evidence="3">HTH domain-containing protein</fullName>
    </recommendedName>
</protein>